<dbReference type="EMBL" id="JBHFFA010000002">
    <property type="protein sequence ID" value="KAL2641243.1"/>
    <property type="molecule type" value="Genomic_DNA"/>
</dbReference>
<name>A0ABD1Z0J0_9MARC</name>
<keyword evidence="1" id="KW-1133">Transmembrane helix</keyword>
<feature type="transmembrane region" description="Helical" evidence="1">
    <location>
        <begin position="66"/>
        <end position="83"/>
    </location>
</feature>
<feature type="transmembrane region" description="Helical" evidence="1">
    <location>
        <begin position="42"/>
        <end position="60"/>
    </location>
</feature>
<keyword evidence="1" id="KW-0472">Membrane</keyword>
<dbReference type="PANTHER" id="PTHR34936">
    <property type="entry name" value="EXPRESSED PROTEIN"/>
    <property type="match status" value="1"/>
</dbReference>
<reference evidence="2 3" key="1">
    <citation type="submission" date="2024-09" db="EMBL/GenBank/DDBJ databases">
        <title>Chromosome-scale assembly of Riccia fluitans.</title>
        <authorList>
            <person name="Paukszto L."/>
            <person name="Sawicki J."/>
            <person name="Karawczyk K."/>
            <person name="Piernik-Szablinska J."/>
            <person name="Szczecinska M."/>
            <person name="Mazdziarz M."/>
        </authorList>
    </citation>
    <scope>NUCLEOTIDE SEQUENCE [LARGE SCALE GENOMIC DNA]</scope>
    <source>
        <strain evidence="2">Rf_01</strain>
        <tissue evidence="2">Aerial parts of the thallus</tissue>
    </source>
</reference>
<accession>A0ABD1Z0J0</accession>
<keyword evidence="3" id="KW-1185">Reference proteome</keyword>
<proteinExistence type="predicted"/>
<comment type="caution">
    <text evidence="2">The sequence shown here is derived from an EMBL/GenBank/DDBJ whole genome shotgun (WGS) entry which is preliminary data.</text>
</comment>
<protein>
    <submittedName>
        <fullName evidence="2">Uncharacterized protein</fullName>
    </submittedName>
</protein>
<evidence type="ECO:0000313" key="2">
    <source>
        <dbReference type="EMBL" id="KAL2641243.1"/>
    </source>
</evidence>
<dbReference type="Proteomes" id="UP001605036">
    <property type="component" value="Unassembled WGS sequence"/>
</dbReference>
<dbReference type="AlphaFoldDB" id="A0ABD1Z0J0"/>
<evidence type="ECO:0000313" key="3">
    <source>
        <dbReference type="Proteomes" id="UP001605036"/>
    </source>
</evidence>
<evidence type="ECO:0000256" key="1">
    <source>
        <dbReference type="SAM" id="Phobius"/>
    </source>
</evidence>
<keyword evidence="1" id="KW-0812">Transmembrane</keyword>
<organism evidence="2 3">
    <name type="scientific">Riccia fluitans</name>
    <dbReference type="NCBI Taxonomy" id="41844"/>
    <lineage>
        <taxon>Eukaryota</taxon>
        <taxon>Viridiplantae</taxon>
        <taxon>Streptophyta</taxon>
        <taxon>Embryophyta</taxon>
        <taxon>Marchantiophyta</taxon>
        <taxon>Marchantiopsida</taxon>
        <taxon>Marchantiidae</taxon>
        <taxon>Marchantiales</taxon>
        <taxon>Ricciaceae</taxon>
        <taxon>Riccia</taxon>
    </lineage>
</organism>
<dbReference type="PANTHER" id="PTHR34936:SF7">
    <property type="entry name" value="NADH-UBIQUINONE OXIDOREDUCTASE CHAIN 5"/>
    <property type="match status" value="1"/>
</dbReference>
<sequence>MITRRNLAEQLRDYQLRSQHHWASLSFWSSTSRSDGSTKIRWSIFVCIFLVAAASIFYFFKDIRLSLTLLAFAFTLGACFRAIRASSMYEDQKFKDGLKIHENYRIFAKEVGVGPYQYRRLGHNSSRTVLTNSCYRKVSSDLSL</sequence>
<gene>
    <name evidence="2" type="ORF">R1flu_008830</name>
</gene>